<protein>
    <submittedName>
        <fullName evidence="1">Uncharacterized protein</fullName>
    </submittedName>
</protein>
<keyword evidence="2" id="KW-1185">Reference proteome</keyword>
<evidence type="ECO:0000313" key="1">
    <source>
        <dbReference type="EMBL" id="KAI4584920.1"/>
    </source>
</evidence>
<proteinExistence type="predicted"/>
<reference evidence="1" key="1">
    <citation type="submission" date="2022-03" db="EMBL/GenBank/DDBJ databases">
        <title>Genomic analyses of argali, domestic sheep and their hybrids provide insights into chromosomal evolution, heterosis and genetic basis of agronomic traits.</title>
        <authorList>
            <person name="Li M."/>
        </authorList>
    </citation>
    <scope>NUCLEOTIDE SEQUENCE</scope>
    <source>
        <strain evidence="1">F1 hybrid</strain>
    </source>
</reference>
<organism evidence="1 2">
    <name type="scientific">Ovis ammon polii x Ovis aries</name>
    <dbReference type="NCBI Taxonomy" id="2918886"/>
    <lineage>
        <taxon>Eukaryota</taxon>
        <taxon>Metazoa</taxon>
        <taxon>Chordata</taxon>
        <taxon>Craniata</taxon>
        <taxon>Vertebrata</taxon>
        <taxon>Euteleostomi</taxon>
        <taxon>Mammalia</taxon>
        <taxon>Eutheria</taxon>
        <taxon>Laurasiatheria</taxon>
        <taxon>Artiodactyla</taxon>
        <taxon>Ruminantia</taxon>
        <taxon>Pecora</taxon>
        <taxon>Bovidae</taxon>
        <taxon>Caprinae</taxon>
        <taxon>Ovis</taxon>
    </lineage>
</organism>
<gene>
    <name evidence="1" type="ORF">MJG53_006454</name>
</gene>
<dbReference type="Proteomes" id="UP001057279">
    <property type="component" value="Linkage Group LG05"/>
</dbReference>
<sequence length="200" mass="23187">MYEQRRGHAENESSMSLRERRVASLYNLWALVFRSQNFCEPTFCPNSIPTGLICSMWELLAVAYELLHVGSSSLTRASIEHNGCNIRAFDQGGIGLHKLPWNLTRWYFAISIQMSSQILRHTDSKFLVINFFFTYKFLYTNTKLGTWFSSDWETKIPHAMQPKSKQANKCHRGTHTVQKKRQTDCNLLNNFAMAILHSTE</sequence>
<name>A0ACB9V633_9CETA</name>
<evidence type="ECO:0000313" key="2">
    <source>
        <dbReference type="Proteomes" id="UP001057279"/>
    </source>
</evidence>
<dbReference type="EMBL" id="CM043030">
    <property type="protein sequence ID" value="KAI4584920.1"/>
    <property type="molecule type" value="Genomic_DNA"/>
</dbReference>
<comment type="caution">
    <text evidence="1">The sequence shown here is derived from an EMBL/GenBank/DDBJ whole genome shotgun (WGS) entry which is preliminary data.</text>
</comment>
<accession>A0ACB9V633</accession>